<evidence type="ECO:0000256" key="1">
    <source>
        <dbReference type="SAM" id="MobiDB-lite"/>
    </source>
</evidence>
<accession>A0A3M6URX1</accession>
<dbReference type="Proteomes" id="UP000275408">
    <property type="component" value="Unassembled WGS sequence"/>
</dbReference>
<organism evidence="2 3">
    <name type="scientific">Pocillopora damicornis</name>
    <name type="common">Cauliflower coral</name>
    <name type="synonym">Millepora damicornis</name>
    <dbReference type="NCBI Taxonomy" id="46731"/>
    <lineage>
        <taxon>Eukaryota</taxon>
        <taxon>Metazoa</taxon>
        <taxon>Cnidaria</taxon>
        <taxon>Anthozoa</taxon>
        <taxon>Hexacorallia</taxon>
        <taxon>Scleractinia</taxon>
        <taxon>Astrocoeniina</taxon>
        <taxon>Pocilloporidae</taxon>
        <taxon>Pocillopora</taxon>
    </lineage>
</organism>
<dbReference type="EMBL" id="RCHS01000841">
    <property type="protein sequence ID" value="RMX56411.1"/>
    <property type="molecule type" value="Genomic_DNA"/>
</dbReference>
<protein>
    <submittedName>
        <fullName evidence="2">Uncharacterized protein</fullName>
    </submittedName>
</protein>
<reference evidence="2 3" key="1">
    <citation type="journal article" date="2018" name="Sci. Rep.">
        <title>Comparative analysis of the Pocillopora damicornis genome highlights role of immune system in coral evolution.</title>
        <authorList>
            <person name="Cunning R."/>
            <person name="Bay R.A."/>
            <person name="Gillette P."/>
            <person name="Baker A.C."/>
            <person name="Traylor-Knowles N."/>
        </authorList>
    </citation>
    <scope>NUCLEOTIDE SEQUENCE [LARGE SCALE GENOMIC DNA]</scope>
    <source>
        <strain evidence="2">RSMAS</strain>
        <tissue evidence="2">Whole animal</tissue>
    </source>
</reference>
<keyword evidence="3" id="KW-1185">Reference proteome</keyword>
<proteinExistence type="predicted"/>
<evidence type="ECO:0000313" key="2">
    <source>
        <dbReference type="EMBL" id="RMX56411.1"/>
    </source>
</evidence>
<gene>
    <name evidence="2" type="ORF">pdam_00008810</name>
</gene>
<dbReference type="AlphaFoldDB" id="A0A3M6URX1"/>
<evidence type="ECO:0000313" key="3">
    <source>
        <dbReference type="Proteomes" id="UP000275408"/>
    </source>
</evidence>
<feature type="compositionally biased region" description="Low complexity" evidence="1">
    <location>
        <begin position="1"/>
        <end position="15"/>
    </location>
</feature>
<comment type="caution">
    <text evidence="2">The sequence shown here is derived from an EMBL/GenBank/DDBJ whole genome shotgun (WGS) entry which is preliminary data.</text>
</comment>
<feature type="region of interest" description="Disordered" evidence="1">
    <location>
        <begin position="1"/>
        <end position="39"/>
    </location>
</feature>
<name>A0A3M6URX1_POCDA</name>
<sequence>MPYSNSSESSSISESDYSDFEASMEGEHNEGAYESAGPCDFSRLDEPKIKEHESQKRIMGPCAAAASTKKAKMCGCCQSIWKEKENIFCQEVDVVKNKNLKEVTVEQLQAEARCIVQHPGHTNVLYTYMPLNASCNHSWSTPS</sequence>